<protein>
    <submittedName>
        <fullName evidence="1">Uncharacterized protein</fullName>
    </submittedName>
</protein>
<keyword evidence="2" id="KW-1185">Reference proteome</keyword>
<dbReference type="Proteomes" id="UP000007431">
    <property type="component" value="Unassembled WGS sequence"/>
</dbReference>
<sequence>MASYMMGRIDFGERTADARKMALEKSDAVLRFSDQCAQCAYCEAIVYFTAGRPYALECLAEHLKTAHGRISIGAFGELSAPGIASTPASVKGLSTNASLRASDAFKHMHGVVSLAAVGGTKTAADELLYVAANNVVFPKD</sequence>
<dbReference type="VEuPathDB" id="FungiDB:SCHCODRAFT_02492080"/>
<dbReference type="HOGENOM" id="CLU_1836301_0_0_1"/>
<proteinExistence type="predicted"/>
<reference evidence="1 2" key="1">
    <citation type="journal article" date="2010" name="Nat. Biotechnol.">
        <title>Genome sequence of the model mushroom Schizophyllum commune.</title>
        <authorList>
            <person name="Ohm R.A."/>
            <person name="de Jong J.F."/>
            <person name="Lugones L.G."/>
            <person name="Aerts A."/>
            <person name="Kothe E."/>
            <person name="Stajich J.E."/>
            <person name="de Vries R.P."/>
            <person name="Record E."/>
            <person name="Levasseur A."/>
            <person name="Baker S.E."/>
            <person name="Bartholomew K.A."/>
            <person name="Coutinho P.M."/>
            <person name="Erdmann S."/>
            <person name="Fowler T.J."/>
            <person name="Gathman A.C."/>
            <person name="Lombard V."/>
            <person name="Henrissat B."/>
            <person name="Knabe N."/>
            <person name="Kuees U."/>
            <person name="Lilly W.W."/>
            <person name="Lindquist E."/>
            <person name="Lucas S."/>
            <person name="Magnuson J.K."/>
            <person name="Piumi F."/>
            <person name="Raudaskoski M."/>
            <person name="Salamov A."/>
            <person name="Schmutz J."/>
            <person name="Schwarze F.W.M.R."/>
            <person name="vanKuyk P.A."/>
            <person name="Horton J.S."/>
            <person name="Grigoriev I.V."/>
            <person name="Woesten H.A.B."/>
        </authorList>
    </citation>
    <scope>NUCLEOTIDE SEQUENCE [LARGE SCALE GENOMIC DNA]</scope>
    <source>
        <strain evidence="2">H4-8 / FGSC 9210</strain>
    </source>
</reference>
<accession>D8PY70</accession>
<name>D8PY70_SCHCM</name>
<evidence type="ECO:0000313" key="1">
    <source>
        <dbReference type="EMBL" id="EFI99201.1"/>
    </source>
</evidence>
<dbReference type="AlphaFoldDB" id="D8PY70"/>
<dbReference type="EMBL" id="GL377304">
    <property type="protein sequence ID" value="EFI99201.1"/>
    <property type="molecule type" value="Genomic_DNA"/>
</dbReference>
<gene>
    <name evidence="1" type="ORF">SCHCODRAFT_233785</name>
</gene>
<dbReference type="InParanoid" id="D8PY70"/>
<evidence type="ECO:0000313" key="2">
    <source>
        <dbReference type="Proteomes" id="UP000007431"/>
    </source>
</evidence>
<organism evidence="2">
    <name type="scientific">Schizophyllum commune (strain H4-8 / FGSC 9210)</name>
    <name type="common">Split gill fungus</name>
    <dbReference type="NCBI Taxonomy" id="578458"/>
    <lineage>
        <taxon>Eukaryota</taxon>
        <taxon>Fungi</taxon>
        <taxon>Dikarya</taxon>
        <taxon>Basidiomycota</taxon>
        <taxon>Agaricomycotina</taxon>
        <taxon>Agaricomycetes</taxon>
        <taxon>Agaricomycetidae</taxon>
        <taxon>Agaricales</taxon>
        <taxon>Schizophyllaceae</taxon>
        <taxon>Schizophyllum</taxon>
    </lineage>
</organism>